<sequence>MESISGIEVYPILSLLIFFIFFVVLYTWVYTYKKEKITEMSNLPFSDNDNDNQ</sequence>
<keyword evidence="1" id="KW-0812">Transmembrane</keyword>
<evidence type="ECO:0000256" key="1">
    <source>
        <dbReference type="SAM" id="Phobius"/>
    </source>
</evidence>
<keyword evidence="1" id="KW-1133">Transmembrane helix</keyword>
<feature type="transmembrane region" description="Helical" evidence="1">
    <location>
        <begin position="12"/>
        <end position="32"/>
    </location>
</feature>
<evidence type="ECO:0000313" key="3">
    <source>
        <dbReference type="Proteomes" id="UP000289775"/>
    </source>
</evidence>
<dbReference type="AlphaFoldDB" id="A0A444WAZ4"/>
<dbReference type="EMBL" id="JUIW01000006">
    <property type="protein sequence ID" value="RYJ42984.1"/>
    <property type="molecule type" value="Genomic_DNA"/>
</dbReference>
<reference evidence="2 3" key="1">
    <citation type="submission" date="2014-12" db="EMBL/GenBank/DDBJ databases">
        <title>Genome sequence of Flavobacterium beibuense RSKm HC5.</title>
        <authorList>
            <person name="Kim J.F."/>
            <person name="Song J.Y."/>
            <person name="Kwak M.-J."/>
            <person name="Lee S.-W."/>
        </authorList>
    </citation>
    <scope>NUCLEOTIDE SEQUENCE [LARGE SCALE GENOMIC DNA]</scope>
    <source>
        <strain evidence="2 3">RSKm HC5</strain>
    </source>
</reference>
<keyword evidence="3" id="KW-1185">Reference proteome</keyword>
<organism evidence="2 3">
    <name type="scientific">Flavobacterium beibuense</name>
    <dbReference type="NCBI Taxonomy" id="657326"/>
    <lineage>
        <taxon>Bacteria</taxon>
        <taxon>Pseudomonadati</taxon>
        <taxon>Bacteroidota</taxon>
        <taxon>Flavobacteriia</taxon>
        <taxon>Flavobacteriales</taxon>
        <taxon>Flavobacteriaceae</taxon>
        <taxon>Flavobacterium</taxon>
    </lineage>
</organism>
<dbReference type="Proteomes" id="UP000289775">
    <property type="component" value="Unassembled WGS sequence"/>
</dbReference>
<evidence type="ECO:0000313" key="2">
    <source>
        <dbReference type="EMBL" id="RYJ42984.1"/>
    </source>
</evidence>
<protein>
    <submittedName>
        <fullName evidence="2">Cytochrome c oxidase, cbb3-type, subunit IV</fullName>
    </submittedName>
</protein>
<comment type="caution">
    <text evidence="2">The sequence shown here is derived from an EMBL/GenBank/DDBJ whole genome shotgun (WGS) entry which is preliminary data.</text>
</comment>
<keyword evidence="1" id="KW-0472">Membrane</keyword>
<name>A0A444WAZ4_9FLAO</name>
<gene>
    <name evidence="2" type="ORF">NU09_2083</name>
</gene>
<accession>A0A444WAZ4</accession>
<proteinExistence type="predicted"/>